<proteinExistence type="predicted"/>
<dbReference type="PANTHER" id="PTHR35810:SF1">
    <property type="entry name" value="CYTOPLASMIC PROTEIN"/>
    <property type="match status" value="1"/>
</dbReference>
<gene>
    <name evidence="1" type="ORF">WMO46_03485</name>
</gene>
<keyword evidence="1" id="KW-0829">Tyrosine-protein kinase</keyword>
<evidence type="ECO:0000313" key="1">
    <source>
        <dbReference type="EMBL" id="MEQ2544013.1"/>
    </source>
</evidence>
<sequence length="110" mass="12858">MKRGTIAIENNIVYYSPDSEGDVWLAQFEIAQLFGVFVSAVSANIRAIYKSGSLKEYETQRVEKTRDGCYLESYNMEMIIALAFRLRSRQTSVFRQPRRISPFYRDDRNL</sequence>
<dbReference type="Proteomes" id="UP001460202">
    <property type="component" value="Unassembled WGS sequence"/>
</dbReference>
<dbReference type="PANTHER" id="PTHR35810">
    <property type="entry name" value="CYTOPLASMIC PROTEIN-RELATED"/>
    <property type="match status" value="1"/>
</dbReference>
<keyword evidence="2" id="KW-1185">Reference proteome</keyword>
<reference evidence="1 2" key="1">
    <citation type="submission" date="2024-03" db="EMBL/GenBank/DDBJ databases">
        <title>Human intestinal bacterial collection.</title>
        <authorList>
            <person name="Pauvert C."/>
            <person name="Hitch T.C.A."/>
            <person name="Clavel T."/>
        </authorList>
    </citation>
    <scope>NUCLEOTIDE SEQUENCE [LARGE SCALE GENOMIC DNA]</scope>
    <source>
        <strain evidence="1 2">CLA-KB-H122</strain>
    </source>
</reference>
<organism evidence="1 2">
    <name type="scientific">Alistipes intestinihominis</name>
    <dbReference type="NCBI Taxonomy" id="3133172"/>
    <lineage>
        <taxon>Bacteria</taxon>
        <taxon>Pseudomonadati</taxon>
        <taxon>Bacteroidota</taxon>
        <taxon>Bacteroidia</taxon>
        <taxon>Bacteroidales</taxon>
        <taxon>Rikenellaceae</taxon>
        <taxon>Alistipes</taxon>
    </lineage>
</organism>
<keyword evidence="1" id="KW-0808">Transferase</keyword>
<accession>A0ABV1GVN7</accession>
<name>A0ABV1GVN7_9BACT</name>
<dbReference type="GO" id="GO:0004713">
    <property type="term" value="F:protein tyrosine kinase activity"/>
    <property type="evidence" value="ECO:0007669"/>
    <property type="project" value="UniProtKB-KW"/>
</dbReference>
<dbReference type="RefSeq" id="WP_349093797.1">
    <property type="nucleotide sequence ID" value="NZ_JBBMFL010000003.1"/>
</dbReference>
<evidence type="ECO:0000313" key="2">
    <source>
        <dbReference type="Proteomes" id="UP001460202"/>
    </source>
</evidence>
<comment type="caution">
    <text evidence="1">The sequence shown here is derived from an EMBL/GenBank/DDBJ whole genome shotgun (WGS) entry which is preliminary data.</text>
</comment>
<keyword evidence="1" id="KW-0418">Kinase</keyword>
<protein>
    <submittedName>
        <fullName evidence="1">Protein-tyrosine kinase</fullName>
    </submittedName>
</protein>
<dbReference type="EMBL" id="JBBMFL010000003">
    <property type="protein sequence ID" value="MEQ2544013.1"/>
    <property type="molecule type" value="Genomic_DNA"/>
</dbReference>